<dbReference type="InterPro" id="IPR011057">
    <property type="entry name" value="Mss4-like_sf"/>
</dbReference>
<keyword evidence="3" id="KW-1185">Reference proteome</keyword>
<feature type="region of interest" description="Disordered" evidence="1">
    <location>
        <begin position="127"/>
        <end position="155"/>
    </location>
</feature>
<evidence type="ECO:0000313" key="3">
    <source>
        <dbReference type="Proteomes" id="UP000664534"/>
    </source>
</evidence>
<feature type="compositionally biased region" description="Polar residues" evidence="1">
    <location>
        <begin position="138"/>
        <end position="149"/>
    </location>
</feature>
<accession>A0A8H3IMN1</accession>
<evidence type="ECO:0000313" key="2">
    <source>
        <dbReference type="EMBL" id="CAF9919269.1"/>
    </source>
</evidence>
<protein>
    <recommendedName>
        <fullName evidence="4">CENP-V/GFA domain-containing protein</fullName>
    </recommendedName>
</protein>
<proteinExistence type="predicted"/>
<dbReference type="SUPFAM" id="SSF51316">
    <property type="entry name" value="Mss4-like"/>
    <property type="match status" value="1"/>
</dbReference>
<dbReference type="OrthoDB" id="3907216at2759"/>
<feature type="region of interest" description="Disordered" evidence="1">
    <location>
        <begin position="173"/>
        <end position="192"/>
    </location>
</feature>
<dbReference type="Proteomes" id="UP000664534">
    <property type="component" value="Unassembled WGS sequence"/>
</dbReference>
<comment type="caution">
    <text evidence="2">The sequence shown here is derived from an EMBL/GenBank/DDBJ whole genome shotgun (WGS) entry which is preliminary data.</text>
</comment>
<dbReference type="AlphaFoldDB" id="A0A8H3IMN1"/>
<feature type="compositionally biased region" description="Basic and acidic residues" evidence="1">
    <location>
        <begin position="127"/>
        <end position="137"/>
    </location>
</feature>
<name>A0A8H3IMN1_9LECA</name>
<reference evidence="2" key="1">
    <citation type="submission" date="2021-03" db="EMBL/GenBank/DDBJ databases">
        <authorList>
            <person name="Tagirdzhanova G."/>
        </authorList>
    </citation>
    <scope>NUCLEOTIDE SEQUENCE</scope>
</reference>
<evidence type="ECO:0000256" key="1">
    <source>
        <dbReference type="SAM" id="MobiDB-lite"/>
    </source>
</evidence>
<gene>
    <name evidence="2" type="ORF">IMSHALPRED_004570</name>
</gene>
<dbReference type="Gene3D" id="2.170.150.70">
    <property type="match status" value="1"/>
</dbReference>
<feature type="region of interest" description="Disordered" evidence="1">
    <location>
        <begin position="204"/>
        <end position="232"/>
    </location>
</feature>
<sequence>MDERTPLSGACSCGRNHYFIQVPSNPLETLQVLYDDRAEHTLSLRVPLAQIHSTTYAFFPDEAPSTIKRVFTPHHAPNTKRHFCGLCGTSISHWSEETTDEAEWIYVNIGSLRRDSMERLEEAGLLRGLESENKETAETSTGGSRQMAVTGQGREVQGTPWFEEMIQGSELGRIKRRRRGGETSSDGHTKVEWEITEYESGVLNEGGAASANTGKRKLGSLDTGDDVEMRSE</sequence>
<dbReference type="EMBL" id="CAJPDT010000022">
    <property type="protein sequence ID" value="CAF9919269.1"/>
    <property type="molecule type" value="Genomic_DNA"/>
</dbReference>
<organism evidence="2 3">
    <name type="scientific">Imshaugia aleurites</name>
    <dbReference type="NCBI Taxonomy" id="172621"/>
    <lineage>
        <taxon>Eukaryota</taxon>
        <taxon>Fungi</taxon>
        <taxon>Dikarya</taxon>
        <taxon>Ascomycota</taxon>
        <taxon>Pezizomycotina</taxon>
        <taxon>Lecanoromycetes</taxon>
        <taxon>OSLEUM clade</taxon>
        <taxon>Lecanoromycetidae</taxon>
        <taxon>Lecanorales</taxon>
        <taxon>Lecanorineae</taxon>
        <taxon>Parmeliaceae</taxon>
        <taxon>Imshaugia</taxon>
    </lineage>
</organism>
<evidence type="ECO:0008006" key="4">
    <source>
        <dbReference type="Google" id="ProtNLM"/>
    </source>
</evidence>